<keyword evidence="5 12" id="KW-0479">Metal-binding</keyword>
<dbReference type="PANTHER" id="PTHR34128:SF2">
    <property type="entry name" value="CYTOCHROME C-TYPE BIOGENESIS PROTEIN CCME HOMOLOG, MITOCHONDRIAL"/>
    <property type="match status" value="1"/>
</dbReference>
<keyword evidence="8 12" id="KW-1133">Transmembrane helix</keyword>
<dbReference type="InterPro" id="IPR036127">
    <property type="entry name" value="CcmE-like_sf"/>
</dbReference>
<dbReference type="NCBIfam" id="NF009731">
    <property type="entry name" value="PRK13254.1-5"/>
    <property type="match status" value="1"/>
</dbReference>
<comment type="similarity">
    <text evidence="12">Belongs to the CcmE/CycJ family.</text>
</comment>
<comment type="subcellular location">
    <subcellularLocation>
        <location evidence="1">Cell inner membrane</location>
    </subcellularLocation>
    <subcellularLocation>
        <location evidence="12">Cell membrane</location>
        <topology evidence="12">Single-pass type II membrane protein</topology>
    </subcellularLocation>
</comment>
<dbReference type="NCBIfam" id="NF009727">
    <property type="entry name" value="PRK13254.1-1"/>
    <property type="match status" value="1"/>
</dbReference>
<keyword evidence="4 12" id="KW-0812">Transmembrane</keyword>
<keyword evidence="2 12" id="KW-1003">Cell membrane</keyword>
<dbReference type="Gene3D" id="2.40.50.140">
    <property type="entry name" value="Nucleic acid-binding proteins"/>
    <property type="match status" value="1"/>
</dbReference>
<evidence type="ECO:0000256" key="6">
    <source>
        <dbReference type="ARBA" id="ARBA00022748"/>
    </source>
</evidence>
<keyword evidence="3 12" id="KW-0349">Heme</keyword>
<dbReference type="GO" id="GO:0046872">
    <property type="term" value="F:metal ion binding"/>
    <property type="evidence" value="ECO:0007669"/>
    <property type="project" value="UniProtKB-KW"/>
</dbReference>
<evidence type="ECO:0000256" key="5">
    <source>
        <dbReference type="ARBA" id="ARBA00022723"/>
    </source>
</evidence>
<evidence type="ECO:0000256" key="8">
    <source>
        <dbReference type="ARBA" id="ARBA00022989"/>
    </source>
</evidence>
<keyword evidence="6 12" id="KW-0201">Cytochrome c-type biogenesis</keyword>
<accession>A0A2X0QX13</accession>
<dbReference type="NCBIfam" id="NF009729">
    <property type="entry name" value="PRK13254.1-3"/>
    <property type="match status" value="1"/>
</dbReference>
<feature type="topological domain" description="Extracellular" evidence="12">
    <location>
        <begin position="29"/>
        <end position="158"/>
    </location>
</feature>
<dbReference type="GO" id="GO:0017003">
    <property type="term" value="P:protein-heme linkage"/>
    <property type="evidence" value="ECO:0007669"/>
    <property type="project" value="UniProtKB-UniRule"/>
</dbReference>
<feature type="topological domain" description="Cytoplasmic" evidence="12">
    <location>
        <begin position="1"/>
        <end position="7"/>
    </location>
</feature>
<evidence type="ECO:0000256" key="7">
    <source>
        <dbReference type="ARBA" id="ARBA00022968"/>
    </source>
</evidence>
<reference evidence="15" key="1">
    <citation type="submission" date="2018-05" db="EMBL/GenBank/DDBJ databases">
        <authorList>
            <person name="Lanie J.A."/>
            <person name="Ng W.-L."/>
            <person name="Kazmierczak K.M."/>
            <person name="Andrzejewski T.M."/>
            <person name="Davidsen T.M."/>
            <person name="Wayne K.J."/>
            <person name="Tettelin H."/>
            <person name="Glass J.I."/>
            <person name="Rusch D."/>
            <person name="Podicherti R."/>
            <person name="Tsui H.-C.T."/>
            <person name="Winkler M.E."/>
        </authorList>
    </citation>
    <scope>NUCLEOTIDE SEQUENCE</scope>
    <source>
        <strain evidence="15">KNB</strain>
    </source>
</reference>
<evidence type="ECO:0000256" key="14">
    <source>
        <dbReference type="SAM" id="Phobius"/>
    </source>
</evidence>
<evidence type="ECO:0000313" key="15">
    <source>
        <dbReference type="EMBL" id="SPS06719.1"/>
    </source>
</evidence>
<dbReference type="HAMAP" id="MF_01959">
    <property type="entry name" value="CcmE"/>
    <property type="match status" value="1"/>
</dbReference>
<dbReference type="GO" id="GO:0005886">
    <property type="term" value="C:plasma membrane"/>
    <property type="evidence" value="ECO:0007669"/>
    <property type="project" value="UniProtKB-SubCell"/>
</dbReference>
<sequence>MKVRQKKIVYILVALAALGIAVGLVLYALKSNISLYFTPTQVFNQEAPQGRSFRMGGLVEVGSVKRQSDGLTVHFNVTDTAKSMPVVYKGFLPDLFKEGKGVVVHGKIETGNVFRADEVLAKHDENYVAPEAEYAMKQAAKGQSTVNAASSVNESGTK</sequence>
<dbReference type="AlphaFoldDB" id="A0A2X0QX13"/>
<evidence type="ECO:0000256" key="13">
    <source>
        <dbReference type="PIRSR" id="PIRSR604329-50"/>
    </source>
</evidence>
<dbReference type="Pfam" id="PF03100">
    <property type="entry name" value="CcmE"/>
    <property type="match status" value="1"/>
</dbReference>
<keyword evidence="10 12" id="KW-0472">Membrane</keyword>
<dbReference type="InterPro" id="IPR012340">
    <property type="entry name" value="NA-bd_OB-fold"/>
</dbReference>
<feature type="binding site" description="covalent" evidence="12 13">
    <location>
        <position position="123"/>
    </location>
    <ligand>
        <name>heme</name>
        <dbReference type="ChEBI" id="CHEBI:30413"/>
    </ligand>
</feature>
<proteinExistence type="inferred from homology"/>
<feature type="transmembrane region" description="Helical" evidence="14">
    <location>
        <begin position="9"/>
        <end position="29"/>
    </location>
</feature>
<evidence type="ECO:0000256" key="2">
    <source>
        <dbReference type="ARBA" id="ARBA00022475"/>
    </source>
</evidence>
<organism evidence="15">
    <name type="scientific">Candidatus Nitrotoga fabula</name>
    <dbReference type="NCBI Taxonomy" id="2182327"/>
    <lineage>
        <taxon>Bacteria</taxon>
        <taxon>Pseudomonadati</taxon>
        <taxon>Pseudomonadota</taxon>
        <taxon>Betaproteobacteria</taxon>
        <taxon>Nitrosomonadales</taxon>
        <taxon>Gallionellaceae</taxon>
        <taxon>Candidatus Nitrotoga</taxon>
    </lineage>
</organism>
<dbReference type="EMBL" id="LS423452">
    <property type="protein sequence ID" value="SPS06719.1"/>
    <property type="molecule type" value="Genomic_DNA"/>
</dbReference>
<keyword evidence="9 12" id="KW-0408">Iron</keyword>
<dbReference type="SUPFAM" id="SSF82093">
    <property type="entry name" value="Heme chaperone CcmE"/>
    <property type="match status" value="1"/>
</dbReference>
<evidence type="ECO:0000256" key="3">
    <source>
        <dbReference type="ARBA" id="ARBA00022617"/>
    </source>
</evidence>
<evidence type="ECO:0000256" key="9">
    <source>
        <dbReference type="ARBA" id="ARBA00023004"/>
    </source>
</evidence>
<gene>
    <name evidence="12 15" type="primary">ccmE</name>
    <name evidence="12" type="synonym">cycJ</name>
    <name evidence="15" type="ORF">NITFAB_2312</name>
</gene>
<name>A0A2X0QX13_9PROT</name>
<evidence type="ECO:0000256" key="1">
    <source>
        <dbReference type="ARBA" id="ARBA00004533"/>
    </source>
</evidence>
<dbReference type="FunFam" id="2.40.50.140:FF:000104">
    <property type="entry name" value="Cytochrome c-type biogenesis protein CcmE"/>
    <property type="match status" value="1"/>
</dbReference>
<evidence type="ECO:0000256" key="10">
    <source>
        <dbReference type="ARBA" id="ARBA00023136"/>
    </source>
</evidence>
<keyword evidence="7 12" id="KW-0735">Signal-anchor</keyword>
<evidence type="ECO:0000256" key="12">
    <source>
        <dbReference type="HAMAP-Rule" id="MF_01959"/>
    </source>
</evidence>
<evidence type="ECO:0000256" key="11">
    <source>
        <dbReference type="ARBA" id="ARBA00056663"/>
    </source>
</evidence>
<dbReference type="PANTHER" id="PTHR34128">
    <property type="entry name" value="CYTOCHROME C-TYPE BIOGENESIS PROTEIN CCME HOMOLOG, MITOCHONDRIAL"/>
    <property type="match status" value="1"/>
</dbReference>
<evidence type="ECO:0000256" key="4">
    <source>
        <dbReference type="ARBA" id="ARBA00022692"/>
    </source>
</evidence>
<protein>
    <recommendedName>
        <fullName evidence="12">Cytochrome c-type biogenesis protein CcmE</fullName>
    </recommendedName>
    <alternativeName>
        <fullName evidence="12">Cytochrome c maturation protein E</fullName>
    </alternativeName>
    <alternativeName>
        <fullName evidence="12">Heme chaperone CcmE</fullName>
    </alternativeName>
</protein>
<comment type="function">
    <text evidence="11 12">Heme chaperone required for the biogenesis of c-type cytochromes. Transiently binds heme delivered by CcmC and transfers the heme to apo-cytochromes in a process facilitated by CcmF and CcmH.</text>
</comment>
<feature type="binding site" description="axial binding residue" evidence="12 13">
    <location>
        <position position="127"/>
    </location>
    <ligand>
        <name>heme</name>
        <dbReference type="ChEBI" id="CHEBI:30413"/>
    </ligand>
    <ligandPart>
        <name>Fe</name>
        <dbReference type="ChEBI" id="CHEBI:18248"/>
    </ligandPart>
</feature>
<dbReference type="GO" id="GO:0017004">
    <property type="term" value="P:cytochrome complex assembly"/>
    <property type="evidence" value="ECO:0007669"/>
    <property type="project" value="UniProtKB-KW"/>
</dbReference>
<dbReference type="GO" id="GO:0020037">
    <property type="term" value="F:heme binding"/>
    <property type="evidence" value="ECO:0007669"/>
    <property type="project" value="InterPro"/>
</dbReference>
<dbReference type="InterPro" id="IPR004329">
    <property type="entry name" value="CcmE"/>
</dbReference>